<gene>
    <name evidence="6" type="primary">LOC113863150</name>
</gene>
<dbReference type="InterPro" id="IPR004265">
    <property type="entry name" value="Dirigent"/>
</dbReference>
<dbReference type="Gene3D" id="2.40.480.10">
    <property type="entry name" value="Allene oxide cyclase-like"/>
    <property type="match status" value="1"/>
</dbReference>
<comment type="similarity">
    <text evidence="1 4">Belongs to the plant dirigent protein family.</text>
</comment>
<evidence type="ECO:0000313" key="5">
    <source>
        <dbReference type="Proteomes" id="UP000694853"/>
    </source>
</evidence>
<reference evidence="6" key="2">
    <citation type="submission" date="2025-08" db="UniProtKB">
        <authorList>
            <consortium name="RefSeq"/>
        </authorList>
    </citation>
    <scope>IDENTIFICATION</scope>
    <source>
        <tissue evidence="6">Young leaves</tissue>
    </source>
</reference>
<dbReference type="PANTHER" id="PTHR21495">
    <property type="entry name" value="NUCLEOPORIN-RELATED"/>
    <property type="match status" value="1"/>
</dbReference>
<dbReference type="Proteomes" id="UP000694853">
    <property type="component" value="Unplaced"/>
</dbReference>
<dbReference type="Pfam" id="PF03018">
    <property type="entry name" value="Dirigent"/>
    <property type="match status" value="1"/>
</dbReference>
<evidence type="ECO:0000256" key="1">
    <source>
        <dbReference type="ARBA" id="ARBA00010746"/>
    </source>
</evidence>
<comment type="subunit">
    <text evidence="2 4">Homodimer.</text>
</comment>
<keyword evidence="3 4" id="KW-0964">Secreted</keyword>
<dbReference type="InterPro" id="IPR044859">
    <property type="entry name" value="Allene_oxi_cyc_Dirigent"/>
</dbReference>
<dbReference type="RefSeq" id="XP_027352407.1">
    <property type="nucleotide sequence ID" value="XM_027496606.1"/>
</dbReference>
<sequence length="221" mass="24469">MANSKTILFTFLLLLFHTFLFSLLATASYYQNISPAYLGFREEKLTHIHFYFHEIVSSPNPSLVFALEPLKGKSKSPLPFGSLAMIEDPLTVGPKLDSKMVGKAQGFYISAAHQEGTDLELVMGMTFAFTDGEYNGSTLSVLGRNPISSAVREMPIVGGTGSFRFARGFTQARTIHVEHSTGDAVVEYNVFVFHYSSLSLQGFNDGVEFMTDPVLNRIQNF</sequence>
<evidence type="ECO:0000256" key="3">
    <source>
        <dbReference type="ARBA" id="ARBA00022525"/>
    </source>
</evidence>
<protein>
    <recommendedName>
        <fullName evidence="4">Dirigent protein</fullName>
    </recommendedName>
</protein>
<dbReference type="GeneID" id="113863150"/>
<reference evidence="5" key="1">
    <citation type="journal article" date="2019" name="Toxins">
        <title>Detection of Abrin-Like and Prepropulchellin-Like Toxin Genes and Transcripts Using Whole Genome Sequencing and Full-Length Transcript Sequencing of Abrus precatorius.</title>
        <authorList>
            <person name="Hovde B.T."/>
            <person name="Daligault H.E."/>
            <person name="Hanschen E.R."/>
            <person name="Kunde Y.A."/>
            <person name="Johnson M.B."/>
            <person name="Starkenburg S.R."/>
            <person name="Johnson S.L."/>
        </authorList>
    </citation>
    <scope>NUCLEOTIDE SEQUENCE [LARGE SCALE GENOMIC DNA]</scope>
</reference>
<proteinExistence type="inferred from homology"/>
<evidence type="ECO:0000256" key="4">
    <source>
        <dbReference type="RuleBase" id="RU363099"/>
    </source>
</evidence>
<name>A0A8B8L861_ABRPR</name>
<dbReference type="OrthoDB" id="1368646at2759"/>
<comment type="function">
    <text evidence="4">Dirigent proteins impart stereoselectivity on the phenoxy radical-coupling reaction, yielding optically active lignans from two molecules of coniferyl alcohol in the biosynthesis of lignans, flavonolignans, and alkaloids and thus plays a central role in plant secondary metabolism.</text>
</comment>
<accession>A0A8B8L861</accession>
<comment type="subcellular location">
    <subcellularLocation>
        <location evidence="4">Secreted</location>
        <location evidence="4">Extracellular space</location>
        <location evidence="4">Apoplast</location>
    </subcellularLocation>
</comment>
<keyword evidence="4" id="KW-0052">Apoplast</keyword>
<dbReference type="GO" id="GO:0048046">
    <property type="term" value="C:apoplast"/>
    <property type="evidence" value="ECO:0007669"/>
    <property type="project" value="UniProtKB-SubCell"/>
</dbReference>
<dbReference type="AlphaFoldDB" id="A0A8B8L861"/>
<keyword evidence="5" id="KW-1185">Reference proteome</keyword>
<evidence type="ECO:0000313" key="6">
    <source>
        <dbReference type="RefSeq" id="XP_027352407.1"/>
    </source>
</evidence>
<dbReference type="GO" id="GO:0009699">
    <property type="term" value="P:phenylpropanoid biosynthetic process"/>
    <property type="evidence" value="ECO:0007669"/>
    <property type="project" value="UniProtKB-ARBA"/>
</dbReference>
<dbReference type="KEGG" id="aprc:113863150"/>
<evidence type="ECO:0000256" key="2">
    <source>
        <dbReference type="ARBA" id="ARBA00011738"/>
    </source>
</evidence>
<organism evidence="5 6">
    <name type="scientific">Abrus precatorius</name>
    <name type="common">Indian licorice</name>
    <name type="synonym">Glycine abrus</name>
    <dbReference type="NCBI Taxonomy" id="3816"/>
    <lineage>
        <taxon>Eukaryota</taxon>
        <taxon>Viridiplantae</taxon>
        <taxon>Streptophyta</taxon>
        <taxon>Embryophyta</taxon>
        <taxon>Tracheophyta</taxon>
        <taxon>Spermatophyta</taxon>
        <taxon>Magnoliopsida</taxon>
        <taxon>eudicotyledons</taxon>
        <taxon>Gunneridae</taxon>
        <taxon>Pentapetalae</taxon>
        <taxon>rosids</taxon>
        <taxon>fabids</taxon>
        <taxon>Fabales</taxon>
        <taxon>Fabaceae</taxon>
        <taxon>Papilionoideae</taxon>
        <taxon>50 kb inversion clade</taxon>
        <taxon>NPAAA clade</taxon>
        <taxon>indigoferoid/millettioid clade</taxon>
        <taxon>Abreae</taxon>
        <taxon>Abrus</taxon>
    </lineage>
</organism>